<name>A0A2B7WGY4_9EURO</name>
<dbReference type="AlphaFoldDB" id="A0A2B7WGY4"/>
<gene>
    <name evidence="2" type="ORF">AJ79_09848</name>
</gene>
<feature type="chain" id="PRO_5012767202" evidence="1">
    <location>
        <begin position="22"/>
        <end position="134"/>
    </location>
</feature>
<dbReference type="EMBL" id="PDNB01000309">
    <property type="protein sequence ID" value="PGG95839.1"/>
    <property type="molecule type" value="Genomic_DNA"/>
</dbReference>
<keyword evidence="1" id="KW-0732">Signal</keyword>
<evidence type="ECO:0000313" key="2">
    <source>
        <dbReference type="EMBL" id="PGG95839.1"/>
    </source>
</evidence>
<keyword evidence="3" id="KW-1185">Reference proteome</keyword>
<dbReference type="OrthoDB" id="3779371at2759"/>
<organism evidence="2 3">
    <name type="scientific">Helicocarpus griseus UAMH5409</name>
    <dbReference type="NCBI Taxonomy" id="1447875"/>
    <lineage>
        <taxon>Eukaryota</taxon>
        <taxon>Fungi</taxon>
        <taxon>Dikarya</taxon>
        <taxon>Ascomycota</taxon>
        <taxon>Pezizomycotina</taxon>
        <taxon>Eurotiomycetes</taxon>
        <taxon>Eurotiomycetidae</taxon>
        <taxon>Onygenales</taxon>
        <taxon>Ajellomycetaceae</taxon>
        <taxon>Helicocarpus</taxon>
    </lineage>
</organism>
<proteinExistence type="predicted"/>
<sequence>MHFSLSLLLAASSTLLSGITASPVKNESLEPRQGCTFWARTIDVWHEDGMSRRRVSYGASKDADWGYMGGKWREACDNCGGSCNNVGVYYHGAVGTWVVDSNEVLGVGGDGIHECNLKSFKEILGRELGCSDAS</sequence>
<feature type="signal peptide" evidence="1">
    <location>
        <begin position="1"/>
        <end position="21"/>
    </location>
</feature>
<accession>A0A2B7WGY4</accession>
<evidence type="ECO:0000256" key="1">
    <source>
        <dbReference type="SAM" id="SignalP"/>
    </source>
</evidence>
<reference evidence="2 3" key="1">
    <citation type="submission" date="2017-10" db="EMBL/GenBank/DDBJ databases">
        <title>Comparative genomics in systemic dimorphic fungi from Ajellomycetaceae.</title>
        <authorList>
            <person name="Munoz J.F."/>
            <person name="Mcewen J.G."/>
            <person name="Clay O.K."/>
            <person name="Cuomo C.A."/>
        </authorList>
    </citation>
    <scope>NUCLEOTIDE SEQUENCE [LARGE SCALE GENOMIC DNA]</scope>
    <source>
        <strain evidence="2 3">UAMH5409</strain>
    </source>
</reference>
<evidence type="ECO:0000313" key="3">
    <source>
        <dbReference type="Proteomes" id="UP000223968"/>
    </source>
</evidence>
<comment type="caution">
    <text evidence="2">The sequence shown here is derived from an EMBL/GenBank/DDBJ whole genome shotgun (WGS) entry which is preliminary data.</text>
</comment>
<dbReference type="Proteomes" id="UP000223968">
    <property type="component" value="Unassembled WGS sequence"/>
</dbReference>
<protein>
    <submittedName>
        <fullName evidence="2">Uncharacterized protein</fullName>
    </submittedName>
</protein>